<gene>
    <name evidence="1" type="ORF">XF3B_47650</name>
</gene>
<organism evidence="1">
    <name type="scientific">Bradyrhizobium diazoefficiens</name>
    <dbReference type="NCBI Taxonomy" id="1355477"/>
    <lineage>
        <taxon>Bacteria</taxon>
        <taxon>Pseudomonadati</taxon>
        <taxon>Pseudomonadota</taxon>
        <taxon>Alphaproteobacteria</taxon>
        <taxon>Hyphomicrobiales</taxon>
        <taxon>Nitrobacteraceae</taxon>
        <taxon>Bradyrhizobium</taxon>
    </lineage>
</organism>
<dbReference type="EMBL" id="AP023093">
    <property type="protein sequence ID" value="BCE39734.1"/>
    <property type="molecule type" value="Genomic_DNA"/>
</dbReference>
<dbReference type="AlphaFoldDB" id="A0A809YIL4"/>
<accession>A0A809YIL4</accession>
<name>A0A809YIL4_9BRAD</name>
<evidence type="ECO:0000313" key="1">
    <source>
        <dbReference type="EMBL" id="BCE39734.1"/>
    </source>
</evidence>
<dbReference type="RefSeq" id="WP_182871775.1">
    <property type="nucleotide sequence ID" value="NZ_AP022639.1"/>
</dbReference>
<sequence>MKRNLSVLVIAAIAGSIAAGAMQTLLPAFAVQNELVPPTSGIFTGVQYSQKLGDAFRSLASCNKGATAPANVNGSAVDGLCWIDDSGSPWIVKQYVNGDWAVTGYLDPTNSSYAGIVGGGLGSIAAASTTDLGSVAQATVSITGATTINGFGASAPDGSIKFVRFAGALKLVNSTALAVPGGYDLITAAGDRAVVTHLGAGNWEITQYTRASGIPIDVAAVGKYSFSGSEAVPLLHLHGDGSAISRATYPAYFAKVTRAQNGTRTSGNATIAAVADTAGFGAGMPVEGTGIGAGCTIASLVTNTSITLNSGSCVTSSGTSTVRVFLTGYGVGGDTTTVGLPGCEGRMLAGRDPTGANITSAGSGINGAAFNAYGGGQSGSIADIHLPNVTRTVSVDASTAVWNTVAAGSSVTTAGNSGSFGYVTSIFNGGSSGGGLTNYSSKPGLSSGAITATVAINGGVTQKAFNKMPPTLIADCVVRVTP</sequence>
<proteinExistence type="predicted"/>
<reference evidence="1" key="1">
    <citation type="submission" date="2020-05" db="EMBL/GenBank/DDBJ databases">
        <title>Complete genome sequence of Bradyrhizobium diazoefficiens XF3 isolated from soybean nodule.</title>
        <authorList>
            <person name="Noda R."/>
            <person name="Kakizaki K."/>
            <person name="Minamisawa K."/>
        </authorList>
    </citation>
    <scope>NUCLEOTIDE SEQUENCE</scope>
    <source>
        <strain evidence="1">XF3</strain>
    </source>
</reference>
<protein>
    <submittedName>
        <fullName evidence="1">Uncharacterized protein</fullName>
    </submittedName>
</protein>